<sequence>MPSLSELYLDQNQLTGPLQFQNISSSQLNTLRLSGNKLDGSVPRSIANFTKLQWLYLSSINLKDKMELNIFFQVKELQFLDLSVNNLLVSKGNINSSLHKFSYLLLICLRIDNWTSYWVFCHLKKDNLVCEKFWSALT</sequence>
<dbReference type="InterPro" id="IPR053211">
    <property type="entry name" value="DNA_repair-toleration"/>
</dbReference>
<dbReference type="AlphaFoldDB" id="A0AAW0LB11"/>
<name>A0AAW0LB11_QUESU</name>
<dbReference type="Proteomes" id="UP000237347">
    <property type="component" value="Unassembled WGS sequence"/>
</dbReference>
<gene>
    <name evidence="2" type="primary">RLP33_2</name>
    <name evidence="2" type="ORF">CFP56_005041</name>
</gene>
<keyword evidence="3" id="KW-1185">Reference proteome</keyword>
<dbReference type="InterPro" id="IPR032675">
    <property type="entry name" value="LRR_dom_sf"/>
</dbReference>
<evidence type="ECO:0000313" key="3">
    <source>
        <dbReference type="Proteomes" id="UP000237347"/>
    </source>
</evidence>
<keyword evidence="1" id="KW-0732">Signal</keyword>
<dbReference type="PANTHER" id="PTHR48060">
    <property type="entry name" value="DNA DAMAGE-REPAIR/TOLERATION PROTEIN DRT100"/>
    <property type="match status" value="1"/>
</dbReference>
<organism evidence="2 3">
    <name type="scientific">Quercus suber</name>
    <name type="common">Cork oak</name>
    <dbReference type="NCBI Taxonomy" id="58331"/>
    <lineage>
        <taxon>Eukaryota</taxon>
        <taxon>Viridiplantae</taxon>
        <taxon>Streptophyta</taxon>
        <taxon>Embryophyta</taxon>
        <taxon>Tracheophyta</taxon>
        <taxon>Spermatophyta</taxon>
        <taxon>Magnoliopsida</taxon>
        <taxon>eudicotyledons</taxon>
        <taxon>Gunneridae</taxon>
        <taxon>Pentapetalae</taxon>
        <taxon>rosids</taxon>
        <taxon>fabids</taxon>
        <taxon>Fagales</taxon>
        <taxon>Fagaceae</taxon>
        <taxon>Quercus</taxon>
    </lineage>
</organism>
<proteinExistence type="predicted"/>
<evidence type="ECO:0000313" key="2">
    <source>
        <dbReference type="EMBL" id="KAK7848460.1"/>
    </source>
</evidence>
<dbReference type="EMBL" id="PKMF04000127">
    <property type="protein sequence ID" value="KAK7848460.1"/>
    <property type="molecule type" value="Genomic_DNA"/>
</dbReference>
<reference evidence="2 3" key="1">
    <citation type="journal article" date="2018" name="Sci. Data">
        <title>The draft genome sequence of cork oak.</title>
        <authorList>
            <person name="Ramos A.M."/>
            <person name="Usie A."/>
            <person name="Barbosa P."/>
            <person name="Barros P.M."/>
            <person name="Capote T."/>
            <person name="Chaves I."/>
            <person name="Simoes F."/>
            <person name="Abreu I."/>
            <person name="Carrasquinho I."/>
            <person name="Faro C."/>
            <person name="Guimaraes J.B."/>
            <person name="Mendonca D."/>
            <person name="Nobrega F."/>
            <person name="Rodrigues L."/>
            <person name="Saibo N.J.M."/>
            <person name="Varela M.C."/>
            <person name="Egas C."/>
            <person name="Matos J."/>
            <person name="Miguel C.M."/>
            <person name="Oliveira M.M."/>
            <person name="Ricardo C.P."/>
            <person name="Goncalves S."/>
        </authorList>
    </citation>
    <scope>NUCLEOTIDE SEQUENCE [LARGE SCALE GENOMIC DNA]</scope>
    <source>
        <strain evidence="3">cv. HL8</strain>
    </source>
</reference>
<comment type="caution">
    <text evidence="2">The sequence shown here is derived from an EMBL/GenBank/DDBJ whole genome shotgun (WGS) entry which is preliminary data.</text>
</comment>
<accession>A0AAW0LB11</accession>
<dbReference type="Pfam" id="PF13855">
    <property type="entry name" value="LRR_8"/>
    <property type="match status" value="1"/>
</dbReference>
<protein>
    <submittedName>
        <fullName evidence="2">Receptor-like protein 33</fullName>
    </submittedName>
</protein>
<dbReference type="Gene3D" id="3.80.10.10">
    <property type="entry name" value="Ribonuclease Inhibitor"/>
    <property type="match status" value="1"/>
</dbReference>
<dbReference type="SUPFAM" id="SSF52058">
    <property type="entry name" value="L domain-like"/>
    <property type="match status" value="1"/>
</dbReference>
<dbReference type="InterPro" id="IPR001611">
    <property type="entry name" value="Leu-rich_rpt"/>
</dbReference>
<evidence type="ECO:0000256" key="1">
    <source>
        <dbReference type="ARBA" id="ARBA00022729"/>
    </source>
</evidence>
<dbReference type="PANTHER" id="PTHR48060:SF21">
    <property type="entry name" value="L DOMAIN-LIKE PROTEIN"/>
    <property type="match status" value="1"/>
</dbReference>